<feature type="compositionally biased region" description="Basic and acidic residues" evidence="8">
    <location>
        <begin position="546"/>
        <end position="559"/>
    </location>
</feature>
<feature type="signal peptide" evidence="9">
    <location>
        <begin position="1"/>
        <end position="21"/>
    </location>
</feature>
<keyword evidence="2" id="KW-0645">Protease</keyword>
<evidence type="ECO:0000313" key="14">
    <source>
        <dbReference type="Proteomes" id="UP001501638"/>
    </source>
</evidence>
<dbReference type="CDD" id="cd05379">
    <property type="entry name" value="CAP_bacterial"/>
    <property type="match status" value="1"/>
</dbReference>
<keyword evidence="7" id="KW-1015">Disulfide bond</keyword>
<feature type="domain" description="SCP" evidence="11">
    <location>
        <begin position="393"/>
        <end position="508"/>
    </location>
</feature>
<feature type="domain" description="Peptidase S1" evidence="10">
    <location>
        <begin position="169"/>
        <end position="348"/>
    </location>
</feature>
<dbReference type="InterPro" id="IPR035940">
    <property type="entry name" value="CAP_sf"/>
</dbReference>
<dbReference type="Proteomes" id="UP001501638">
    <property type="component" value="Unassembled WGS sequence"/>
</dbReference>
<dbReference type="InterPro" id="IPR018114">
    <property type="entry name" value="TRYPSIN_HIS"/>
</dbReference>
<dbReference type="CDD" id="cd21112">
    <property type="entry name" value="alphaLP-like"/>
    <property type="match status" value="1"/>
</dbReference>
<feature type="region of interest" description="Disordered" evidence="8">
    <location>
        <begin position="512"/>
        <end position="638"/>
    </location>
</feature>
<evidence type="ECO:0000259" key="10">
    <source>
        <dbReference type="Pfam" id="PF00089"/>
    </source>
</evidence>
<dbReference type="PANTHER" id="PTHR31157">
    <property type="entry name" value="SCP DOMAIN-CONTAINING PROTEIN"/>
    <property type="match status" value="1"/>
</dbReference>
<dbReference type="Gene3D" id="2.40.10.10">
    <property type="entry name" value="Trypsin-like serine proteases"/>
    <property type="match status" value="2"/>
</dbReference>
<feature type="chain" id="PRO_5047205210" description="Serine protease" evidence="9">
    <location>
        <begin position="22"/>
        <end position="638"/>
    </location>
</feature>
<dbReference type="PRINTS" id="PR00861">
    <property type="entry name" value="ALYTICPTASE"/>
</dbReference>
<dbReference type="SUPFAM" id="SSF50494">
    <property type="entry name" value="Trypsin-like serine proteases"/>
    <property type="match status" value="1"/>
</dbReference>
<dbReference type="PROSITE" id="PS00135">
    <property type="entry name" value="TRYPSIN_SER"/>
    <property type="match status" value="1"/>
</dbReference>
<dbReference type="Pfam" id="PF00188">
    <property type="entry name" value="CAP"/>
    <property type="match status" value="1"/>
</dbReference>
<organism evidence="13 14">
    <name type="scientific">Streptomyces macrosporus</name>
    <dbReference type="NCBI Taxonomy" id="44032"/>
    <lineage>
        <taxon>Bacteria</taxon>
        <taxon>Bacillati</taxon>
        <taxon>Actinomycetota</taxon>
        <taxon>Actinomycetes</taxon>
        <taxon>Kitasatosporales</taxon>
        <taxon>Streptomycetaceae</taxon>
        <taxon>Streptomyces</taxon>
    </lineage>
</organism>
<feature type="compositionally biased region" description="Low complexity" evidence="8">
    <location>
        <begin position="570"/>
        <end position="587"/>
    </location>
</feature>
<evidence type="ECO:0000259" key="11">
    <source>
        <dbReference type="Pfam" id="PF00188"/>
    </source>
</evidence>
<dbReference type="EMBL" id="BAAASZ010000026">
    <property type="protein sequence ID" value="GAA2449466.1"/>
    <property type="molecule type" value="Genomic_DNA"/>
</dbReference>
<protein>
    <recommendedName>
        <fullName evidence="15">Serine protease</fullName>
    </recommendedName>
</protein>
<evidence type="ECO:0000259" key="12">
    <source>
        <dbReference type="Pfam" id="PF02983"/>
    </source>
</evidence>
<keyword evidence="5" id="KW-0720">Serine protease</keyword>
<evidence type="ECO:0000256" key="2">
    <source>
        <dbReference type="ARBA" id="ARBA00022670"/>
    </source>
</evidence>
<keyword evidence="3 9" id="KW-0732">Signal</keyword>
<feature type="region of interest" description="Disordered" evidence="8">
    <location>
        <begin position="355"/>
        <end position="385"/>
    </location>
</feature>
<keyword evidence="6" id="KW-0865">Zymogen</keyword>
<comment type="caution">
    <text evidence="13">The sequence shown here is derived from an EMBL/GenBank/DDBJ whole genome shotgun (WGS) entry which is preliminary data.</text>
</comment>
<dbReference type="InterPro" id="IPR033116">
    <property type="entry name" value="TRYPSIN_SER"/>
</dbReference>
<evidence type="ECO:0000256" key="3">
    <source>
        <dbReference type="ARBA" id="ARBA00022729"/>
    </source>
</evidence>
<keyword evidence="14" id="KW-1185">Reference proteome</keyword>
<evidence type="ECO:0000256" key="1">
    <source>
        <dbReference type="ARBA" id="ARBA00007664"/>
    </source>
</evidence>
<dbReference type="InterPro" id="IPR014044">
    <property type="entry name" value="CAP_dom"/>
</dbReference>
<reference evidence="13 14" key="1">
    <citation type="journal article" date="2019" name="Int. J. Syst. Evol. Microbiol.">
        <title>The Global Catalogue of Microorganisms (GCM) 10K type strain sequencing project: providing services to taxonomists for standard genome sequencing and annotation.</title>
        <authorList>
            <consortium name="The Broad Institute Genomics Platform"/>
            <consortium name="The Broad Institute Genome Sequencing Center for Infectious Disease"/>
            <person name="Wu L."/>
            <person name="Ma J."/>
        </authorList>
    </citation>
    <scope>NUCLEOTIDE SEQUENCE [LARGE SCALE GENOMIC DNA]</scope>
    <source>
        <strain evidence="13 14">JCM 6305</strain>
    </source>
</reference>
<evidence type="ECO:0000256" key="5">
    <source>
        <dbReference type="ARBA" id="ARBA00022825"/>
    </source>
</evidence>
<keyword evidence="4" id="KW-0378">Hydrolase</keyword>
<dbReference type="SUPFAM" id="SSF55797">
    <property type="entry name" value="PR-1-like"/>
    <property type="match status" value="1"/>
</dbReference>
<dbReference type="InterPro" id="IPR043504">
    <property type="entry name" value="Peptidase_S1_PA_chymotrypsin"/>
</dbReference>
<evidence type="ECO:0000313" key="13">
    <source>
        <dbReference type="EMBL" id="GAA2449466.1"/>
    </source>
</evidence>
<evidence type="ECO:0000256" key="6">
    <source>
        <dbReference type="ARBA" id="ARBA00023145"/>
    </source>
</evidence>
<dbReference type="PANTHER" id="PTHR31157:SF1">
    <property type="entry name" value="SCP DOMAIN-CONTAINING PROTEIN"/>
    <property type="match status" value="1"/>
</dbReference>
<dbReference type="Pfam" id="PF00089">
    <property type="entry name" value="Trypsin"/>
    <property type="match status" value="1"/>
</dbReference>
<dbReference type="InterPro" id="IPR001316">
    <property type="entry name" value="Pept_S1A_streptogrisin"/>
</dbReference>
<feature type="domain" description="Peptidase S1A alpha-lytic prodomain" evidence="12">
    <location>
        <begin position="98"/>
        <end position="150"/>
    </location>
</feature>
<dbReference type="InterPro" id="IPR009003">
    <property type="entry name" value="Peptidase_S1_PA"/>
</dbReference>
<name>A0ABN3K888_9ACTN</name>
<evidence type="ECO:0000256" key="9">
    <source>
        <dbReference type="SAM" id="SignalP"/>
    </source>
</evidence>
<evidence type="ECO:0000256" key="8">
    <source>
        <dbReference type="SAM" id="MobiDB-lite"/>
    </source>
</evidence>
<accession>A0ABN3K888</accession>
<dbReference type="PROSITE" id="PS00134">
    <property type="entry name" value="TRYPSIN_HIS"/>
    <property type="match status" value="1"/>
</dbReference>
<evidence type="ECO:0008006" key="15">
    <source>
        <dbReference type="Google" id="ProtNLM"/>
    </source>
</evidence>
<sequence>MLLKAALGAAVVSVAAGTMVALQPEADAIPAPSLLSAVEAKALAHRLESKLGDAAAGAYYDPATKKLVVNVVNVVDAGDVTTVRKAGAVAKEVESTSEELARAKSSLDRTTRTPGTSWAVDPRTNKVLVTADSTVTGAEWRALKKRVGALGGKARIERMDGVFEPFVAGGDAITSGGARCSAGFNARKGDEFFVVTAGHCTRKGATWSTGGSSRQQVGKAVESSFPGDDYAVIRYENPRVPHPAAVNLHNGGTQEIKSAGQAFVGRRVQRSGSTTGLHGGTVTGLTATVNYPQGRVHGLIRTNVCAQPGDSGGALFAGSVALGLTSGGNGDCRGGGTTFFQPVTEVLDRFGLTVDLGSQEPPADGAGTPEPPASEKPAEPEPGTDETAARKVLHLVNAEREKAGCRPLTADEKLTRAARSYAEVMADHGVLSHTGPDGSTLSSRVTDAGYAWSAPGENIARGQRTPEQVMDGWTNGSGHRANILDCAYQDIGIGVSEKPNGPWWVQNFGKRRRAAGRGTAATRRRHGGDTEATRRRHGGEATGTDENGRNGREEAEARLVRAGPPPSAGPPAGREGGEASSGRSPRAPARRFSGHVPRSAHGLSRPDGSLDSALHPMPSQTIGGAPRSAVFLEDRSPC</sequence>
<comment type="similarity">
    <text evidence="1">Belongs to the peptidase S1 family.</text>
</comment>
<evidence type="ECO:0000256" key="7">
    <source>
        <dbReference type="ARBA" id="ARBA00023157"/>
    </source>
</evidence>
<proteinExistence type="inferred from homology"/>
<dbReference type="InterPro" id="IPR004236">
    <property type="entry name" value="Pept_S1_alpha_lytic"/>
</dbReference>
<dbReference type="Pfam" id="PF02983">
    <property type="entry name" value="Pro_Al_protease"/>
    <property type="match status" value="1"/>
</dbReference>
<evidence type="ECO:0000256" key="4">
    <source>
        <dbReference type="ARBA" id="ARBA00022801"/>
    </source>
</evidence>
<dbReference type="Gene3D" id="3.40.33.10">
    <property type="entry name" value="CAP"/>
    <property type="match status" value="1"/>
</dbReference>
<dbReference type="InterPro" id="IPR001254">
    <property type="entry name" value="Trypsin_dom"/>
</dbReference>
<gene>
    <name evidence="13" type="ORF">GCM10010405_36110</name>
</gene>